<keyword evidence="4" id="KW-1185">Reference proteome</keyword>
<comment type="caution">
    <text evidence="3">The sequence shown here is derived from an EMBL/GenBank/DDBJ whole genome shotgun (WGS) entry which is preliminary data.</text>
</comment>
<dbReference type="GO" id="GO:0005634">
    <property type="term" value="C:nucleus"/>
    <property type="evidence" value="ECO:0007669"/>
    <property type="project" value="TreeGrafter"/>
</dbReference>
<sequence length="264" mass="30158">MAHRNKRNSYNFKTLDFKKSILLELENGTPACVLSQREKIPGSTLSTWLKNKEKIFADCAKMDGCAIARNKIKLYLMKKKKALTRETIDEALYIWFKQARSKHLPLNGSILCSIANQFADDFQLDRISQSWVDTWKARHRISKLNTNTNSNSTSSNQGISELEVDTHTDCINISKSDTQTDTDSIDNHTDTESVFDWEAENLDYVLEDCSESDIRTYNIDIDTEKLGLSHRMSFSEFNNVLISQQMCNSTLALSANRSNTDNVF</sequence>
<evidence type="ECO:0000256" key="1">
    <source>
        <dbReference type="ARBA" id="ARBA00023125"/>
    </source>
</evidence>
<dbReference type="PANTHER" id="PTHR19303">
    <property type="entry name" value="TRANSPOSON"/>
    <property type="match status" value="1"/>
</dbReference>
<dbReference type="InterPro" id="IPR009057">
    <property type="entry name" value="Homeodomain-like_sf"/>
</dbReference>
<organism evidence="3 4">
    <name type="scientific">Bugula neritina</name>
    <name type="common">Brown bryozoan</name>
    <name type="synonym">Sertularia neritina</name>
    <dbReference type="NCBI Taxonomy" id="10212"/>
    <lineage>
        <taxon>Eukaryota</taxon>
        <taxon>Metazoa</taxon>
        <taxon>Spiralia</taxon>
        <taxon>Lophotrochozoa</taxon>
        <taxon>Bryozoa</taxon>
        <taxon>Gymnolaemata</taxon>
        <taxon>Cheilostomatida</taxon>
        <taxon>Flustrina</taxon>
        <taxon>Buguloidea</taxon>
        <taxon>Bugulidae</taxon>
        <taxon>Bugula</taxon>
    </lineage>
</organism>
<feature type="domain" description="HTH CENPB-type" evidence="2">
    <location>
        <begin position="76"/>
        <end position="145"/>
    </location>
</feature>
<dbReference type="Proteomes" id="UP000593567">
    <property type="component" value="Unassembled WGS sequence"/>
</dbReference>
<evidence type="ECO:0000313" key="3">
    <source>
        <dbReference type="EMBL" id="KAF6039536.1"/>
    </source>
</evidence>
<dbReference type="EMBL" id="VXIV02000243">
    <property type="protein sequence ID" value="KAF6039536.1"/>
    <property type="molecule type" value="Genomic_DNA"/>
</dbReference>
<dbReference type="InterPro" id="IPR050863">
    <property type="entry name" value="CenT-Element_Derived"/>
</dbReference>
<dbReference type="Pfam" id="PF03221">
    <property type="entry name" value="HTH_Tnp_Tc5"/>
    <property type="match status" value="1"/>
</dbReference>
<dbReference type="AlphaFoldDB" id="A0A7J7KMZ6"/>
<evidence type="ECO:0000259" key="2">
    <source>
        <dbReference type="PROSITE" id="PS51253"/>
    </source>
</evidence>
<reference evidence="3" key="1">
    <citation type="submission" date="2020-06" db="EMBL/GenBank/DDBJ databases">
        <title>Draft genome of Bugula neritina, a colonial animal packing powerful symbionts and potential medicines.</title>
        <authorList>
            <person name="Rayko M."/>
        </authorList>
    </citation>
    <scope>NUCLEOTIDE SEQUENCE [LARGE SCALE GENOMIC DNA]</scope>
    <source>
        <strain evidence="3">Kwan_BN1</strain>
    </source>
</reference>
<keyword evidence="1" id="KW-0238">DNA-binding</keyword>
<dbReference type="GO" id="GO:0003677">
    <property type="term" value="F:DNA binding"/>
    <property type="evidence" value="ECO:0007669"/>
    <property type="project" value="UniProtKB-KW"/>
</dbReference>
<dbReference type="OrthoDB" id="3229771at2759"/>
<dbReference type="PROSITE" id="PS51253">
    <property type="entry name" value="HTH_CENPB"/>
    <property type="match status" value="1"/>
</dbReference>
<proteinExistence type="predicted"/>
<dbReference type="InterPro" id="IPR006600">
    <property type="entry name" value="HTH_CenpB_DNA-bd_dom"/>
</dbReference>
<dbReference type="SMART" id="SM00674">
    <property type="entry name" value="CENPB"/>
    <property type="match status" value="1"/>
</dbReference>
<dbReference type="PANTHER" id="PTHR19303:SF75">
    <property type="entry name" value="HTH CENPB-TYPE DOMAIN-CONTAINING PROTEIN"/>
    <property type="match status" value="1"/>
</dbReference>
<name>A0A7J7KMZ6_BUGNE</name>
<gene>
    <name evidence="3" type="ORF">EB796_002161</name>
</gene>
<evidence type="ECO:0000313" key="4">
    <source>
        <dbReference type="Proteomes" id="UP000593567"/>
    </source>
</evidence>
<dbReference type="SUPFAM" id="SSF46689">
    <property type="entry name" value="Homeodomain-like"/>
    <property type="match status" value="2"/>
</dbReference>
<protein>
    <submittedName>
        <fullName evidence="3">TREH</fullName>
    </submittedName>
</protein>
<dbReference type="Gene3D" id="1.10.10.60">
    <property type="entry name" value="Homeodomain-like"/>
    <property type="match status" value="2"/>
</dbReference>
<accession>A0A7J7KMZ6</accession>